<reference evidence="3" key="2">
    <citation type="submission" date="2022-06" db="UniProtKB">
        <authorList>
            <consortium name="EnsemblMetazoa"/>
        </authorList>
    </citation>
    <scope>IDENTIFICATION</scope>
</reference>
<dbReference type="InterPro" id="IPR056310">
    <property type="entry name" value="Ig-CFAP74_4th"/>
</dbReference>
<proteinExistence type="predicted"/>
<sequence length="391" mass="44284">MFSYFMWRHHINVLLPAKSSVRVPVIFNRTLANSSVTECYIIAFDNTEYTIPHQRVNVIGRGIDQQILVDPSVIDVGLCYLTSSVQMASFQLRNTSRVVVPYEIKLPRELSKHAELSHSKGYLKAGSSMEIFIRLHLKYDLLLPDECKTYFDSKSGVLDFPVQVYPSNCKKFNEVRVLAMVTTSFGLKLTPDTLNFGTVNTAETVVRDVMLANHSRTKMEYGFLKLPERISVRPSAFGTIFSGEQICLQLHYSPAASDLPKNVYTYDDDFILTCDTVTGVNAEMCPFQNDATIQINETINEQNISNTIINQNPTVSENEIKELNHGPDKILFSILKDEVEVCSFDENVILKQATVRCLAKIHDVPVELSVQKIIFGKTHFTSYSVFKIDLR</sequence>
<dbReference type="Pfam" id="PF24778">
    <property type="entry name" value="Ig-CFAP74_3rd"/>
    <property type="match status" value="1"/>
</dbReference>
<accession>A0A8R2NR69</accession>
<dbReference type="PANTHER" id="PTHR22538:SF0">
    <property type="entry name" value="CILIA- AND FLAGELLA-ASSOCIATED PROTEIN 74"/>
    <property type="match status" value="1"/>
</dbReference>
<dbReference type="PANTHER" id="PTHR22538">
    <property type="entry name" value="CILIA- AND FLAGELLA-ASSOCIATED PROTEIN 74"/>
    <property type="match status" value="1"/>
</dbReference>
<dbReference type="Pfam" id="PF24798">
    <property type="entry name" value="Ig-CFAP74_4th"/>
    <property type="match status" value="1"/>
</dbReference>
<dbReference type="Gene3D" id="2.60.40.10">
    <property type="entry name" value="Immunoglobulins"/>
    <property type="match status" value="2"/>
</dbReference>
<organism evidence="3 4">
    <name type="scientific">Acyrthosiphon pisum</name>
    <name type="common">Pea aphid</name>
    <dbReference type="NCBI Taxonomy" id="7029"/>
    <lineage>
        <taxon>Eukaryota</taxon>
        <taxon>Metazoa</taxon>
        <taxon>Ecdysozoa</taxon>
        <taxon>Arthropoda</taxon>
        <taxon>Hexapoda</taxon>
        <taxon>Insecta</taxon>
        <taxon>Pterygota</taxon>
        <taxon>Neoptera</taxon>
        <taxon>Paraneoptera</taxon>
        <taxon>Hemiptera</taxon>
        <taxon>Sternorrhyncha</taxon>
        <taxon>Aphidomorpha</taxon>
        <taxon>Aphidoidea</taxon>
        <taxon>Aphididae</taxon>
        <taxon>Macrosiphini</taxon>
        <taxon>Acyrthosiphon</taxon>
    </lineage>
</organism>
<dbReference type="GeneID" id="115034220"/>
<dbReference type="RefSeq" id="XP_029346177.1">
    <property type="nucleotide sequence ID" value="XM_029490317.1"/>
</dbReference>
<reference evidence="4" key="1">
    <citation type="submission" date="2010-06" db="EMBL/GenBank/DDBJ databases">
        <authorList>
            <person name="Jiang H."/>
            <person name="Abraham K."/>
            <person name="Ali S."/>
            <person name="Alsbrooks S.L."/>
            <person name="Anim B.N."/>
            <person name="Anosike U.S."/>
            <person name="Attaway T."/>
            <person name="Bandaranaike D.P."/>
            <person name="Battles P.K."/>
            <person name="Bell S.N."/>
            <person name="Bell A.V."/>
            <person name="Beltran B."/>
            <person name="Bickham C."/>
            <person name="Bustamante Y."/>
            <person name="Caleb T."/>
            <person name="Canada A."/>
            <person name="Cardenas V."/>
            <person name="Carter K."/>
            <person name="Chacko J."/>
            <person name="Chandrabose M.N."/>
            <person name="Chavez D."/>
            <person name="Chavez A."/>
            <person name="Chen L."/>
            <person name="Chu H.-S."/>
            <person name="Claassen K.J."/>
            <person name="Cockrell R."/>
            <person name="Collins M."/>
            <person name="Cooper J.A."/>
            <person name="Cree A."/>
            <person name="Curry S.M."/>
            <person name="Da Y."/>
            <person name="Dao M.D."/>
            <person name="Das B."/>
            <person name="Davila M.-L."/>
            <person name="Davy-Carroll L."/>
            <person name="Denson S."/>
            <person name="Dinh H."/>
            <person name="Ebong V.E."/>
            <person name="Edwards J.R."/>
            <person name="Egan A."/>
            <person name="El-Daye J."/>
            <person name="Escobedo L."/>
            <person name="Fernandez S."/>
            <person name="Fernando P.R."/>
            <person name="Flagg N."/>
            <person name="Forbes L.D."/>
            <person name="Fowler R.G."/>
            <person name="Fu Q."/>
            <person name="Gabisi R.A."/>
            <person name="Ganer J."/>
            <person name="Garbino Pronczuk A."/>
            <person name="Garcia R.M."/>
            <person name="Garner T."/>
            <person name="Garrett T.E."/>
            <person name="Gonzalez D.A."/>
            <person name="Hamid H."/>
            <person name="Hawkins E.S."/>
            <person name="Hirani K."/>
            <person name="Hogues M.E."/>
            <person name="Hollins B."/>
            <person name="Hsiao C.-H."/>
            <person name="Jabil R."/>
            <person name="James M.L."/>
            <person name="Jhangiani S.N."/>
            <person name="Johnson B."/>
            <person name="Johnson Q."/>
            <person name="Joshi V."/>
            <person name="Kalu J.B."/>
            <person name="Kam C."/>
            <person name="Kashfia A."/>
            <person name="Keebler J."/>
            <person name="Kisamo H."/>
            <person name="Kovar C.L."/>
            <person name="Lago L.A."/>
            <person name="Lai C.-Y."/>
            <person name="Laidlaw J."/>
            <person name="Lara F."/>
            <person name="Le T.-K."/>
            <person name="Lee S.L."/>
            <person name="Legall F.H."/>
            <person name="Lemon S.J."/>
            <person name="Lewis L.R."/>
            <person name="Li B."/>
            <person name="Liu Y."/>
            <person name="Liu Y.-S."/>
            <person name="Lopez J."/>
            <person name="Lozado R.J."/>
            <person name="Lu J."/>
            <person name="Madu R.C."/>
            <person name="Maheshwari M."/>
            <person name="Maheshwari R."/>
            <person name="Malloy K."/>
            <person name="Martinez E."/>
            <person name="Mathew T."/>
            <person name="Mercado I.C."/>
            <person name="Mercado C."/>
            <person name="Meyer B."/>
            <person name="Montgomery K."/>
            <person name="Morgan M.B."/>
            <person name="Munidasa M."/>
            <person name="Nazareth L.V."/>
            <person name="Nelson J."/>
            <person name="Ng B.M."/>
            <person name="Nguyen N.B."/>
            <person name="Nguyen P.Q."/>
            <person name="Nguyen T."/>
            <person name="Obregon M."/>
            <person name="Okwuonu G.O."/>
            <person name="Onwere C.G."/>
            <person name="Orozco G."/>
            <person name="Parra A."/>
            <person name="Patel S."/>
            <person name="Patil S."/>
            <person name="Perez A."/>
            <person name="Perez Y."/>
            <person name="Pham C."/>
            <person name="Primus E.L."/>
            <person name="Pu L.-L."/>
            <person name="Puazo M."/>
            <person name="Qin X."/>
            <person name="Quiroz J.B."/>
            <person name="Reese J."/>
            <person name="Richards S."/>
            <person name="Rives C.M."/>
            <person name="Robberts R."/>
            <person name="Ruiz S.J."/>
            <person name="Ruiz M.J."/>
            <person name="Santibanez J."/>
            <person name="Schneider B.W."/>
            <person name="Sisson I."/>
            <person name="Smith M."/>
            <person name="Sodergren E."/>
            <person name="Song X.-Z."/>
            <person name="Song B.B."/>
            <person name="Summersgill H."/>
            <person name="Thelus R."/>
            <person name="Thornton R.D."/>
            <person name="Trejos Z.Y."/>
            <person name="Usmani K."/>
            <person name="Vattathil S."/>
            <person name="Villasana D."/>
            <person name="Walker D.L."/>
            <person name="Wang S."/>
            <person name="Wang K."/>
            <person name="White C.S."/>
            <person name="Williams A.C."/>
            <person name="Williamson J."/>
            <person name="Wilson K."/>
            <person name="Woghiren I.O."/>
            <person name="Woodworth J.R."/>
            <person name="Worley K.C."/>
            <person name="Wright R.A."/>
            <person name="Wu W."/>
            <person name="Young L."/>
            <person name="Zhang L."/>
            <person name="Zhang J."/>
            <person name="Zhu Y."/>
            <person name="Muzny D.M."/>
            <person name="Weinstock G."/>
            <person name="Gibbs R.A."/>
        </authorList>
    </citation>
    <scope>NUCLEOTIDE SEQUENCE [LARGE SCALE GENOMIC DNA]</scope>
    <source>
        <strain evidence="4">LSR1</strain>
    </source>
</reference>
<protein>
    <submittedName>
        <fullName evidence="3">Uncharacterized protein</fullName>
    </submittedName>
</protein>
<evidence type="ECO:0000259" key="2">
    <source>
        <dbReference type="Pfam" id="PF24798"/>
    </source>
</evidence>
<dbReference type="Proteomes" id="UP000007819">
    <property type="component" value="Chromosome A2"/>
</dbReference>
<dbReference type="EnsemblMetazoa" id="XM_029490317.1">
    <property type="protein sequence ID" value="XP_029346177.1"/>
    <property type="gene ID" value="LOC115034220"/>
</dbReference>
<feature type="domain" description="CFAP74 fourth Ig-like" evidence="2">
    <location>
        <begin position="190"/>
        <end position="257"/>
    </location>
</feature>
<keyword evidence="4" id="KW-1185">Reference proteome</keyword>
<dbReference type="KEGG" id="api:115034220"/>
<feature type="domain" description="CFAP74 third Ig-like" evidence="1">
    <location>
        <begin position="68"/>
        <end position="182"/>
    </location>
</feature>
<dbReference type="InterPro" id="IPR056307">
    <property type="entry name" value="Ig-CFAP74_3rd"/>
</dbReference>
<evidence type="ECO:0000313" key="4">
    <source>
        <dbReference type="Proteomes" id="UP000007819"/>
    </source>
</evidence>
<dbReference type="AlphaFoldDB" id="A0A8R2NR69"/>
<evidence type="ECO:0000313" key="3">
    <source>
        <dbReference type="EnsemblMetazoa" id="XP_029346177.1"/>
    </source>
</evidence>
<dbReference type="InterPro" id="IPR013783">
    <property type="entry name" value="Ig-like_fold"/>
</dbReference>
<evidence type="ECO:0000259" key="1">
    <source>
        <dbReference type="Pfam" id="PF24778"/>
    </source>
</evidence>
<dbReference type="OrthoDB" id="6612278at2759"/>
<name>A0A8R2NR69_ACYPI</name>